<dbReference type="GO" id="GO:0006313">
    <property type="term" value="P:DNA transposition"/>
    <property type="evidence" value="ECO:0007669"/>
    <property type="project" value="InterPro"/>
</dbReference>
<organism evidence="1 2">
    <name type="scientific">Agathobaculum butyriciproducens</name>
    <dbReference type="NCBI Taxonomy" id="1628085"/>
    <lineage>
        <taxon>Bacteria</taxon>
        <taxon>Bacillati</taxon>
        <taxon>Bacillota</taxon>
        <taxon>Clostridia</taxon>
        <taxon>Eubacteriales</taxon>
        <taxon>Butyricicoccaceae</taxon>
        <taxon>Agathobaculum</taxon>
    </lineage>
</organism>
<protein>
    <submittedName>
        <fullName evidence="1">Transposase</fullName>
    </submittedName>
</protein>
<dbReference type="Proteomes" id="UP001298753">
    <property type="component" value="Unassembled WGS sequence"/>
</dbReference>
<proteinExistence type="predicted"/>
<dbReference type="EMBL" id="JAJEPX010000028">
    <property type="protein sequence ID" value="MCC2177301.1"/>
    <property type="molecule type" value="Genomic_DNA"/>
</dbReference>
<accession>A0AAW4W214</accession>
<keyword evidence="2" id="KW-1185">Reference proteome</keyword>
<dbReference type="SUPFAM" id="SSF46689">
    <property type="entry name" value="Homeodomain-like"/>
    <property type="match status" value="1"/>
</dbReference>
<dbReference type="AlphaFoldDB" id="A0AAW4W214"/>
<dbReference type="RefSeq" id="WP_227600904.1">
    <property type="nucleotide sequence ID" value="NZ_JAJEPX010000028.1"/>
</dbReference>
<evidence type="ECO:0000313" key="2">
    <source>
        <dbReference type="Proteomes" id="UP001298753"/>
    </source>
</evidence>
<sequence>MPITYSTELKVKTIRRYEKGESIKALSQELHISQSTLYQWRKEYCSIKTPNHTYTPAEFDAISRRLQKLEHHMEIIRQTEYLSYTLAEKACHS</sequence>
<gene>
    <name evidence="1" type="ORF">LKD22_09230</name>
</gene>
<dbReference type="InterPro" id="IPR002514">
    <property type="entry name" value="Transposase_8"/>
</dbReference>
<reference evidence="1 2" key="1">
    <citation type="submission" date="2021-10" db="EMBL/GenBank/DDBJ databases">
        <title>Anaerobic single-cell dispensing facilitates the cultivation of human gut bacteria.</title>
        <authorList>
            <person name="Afrizal A."/>
        </authorList>
    </citation>
    <scope>NUCLEOTIDE SEQUENCE [LARGE SCALE GENOMIC DNA]</scope>
    <source>
        <strain evidence="1 2">CLA-AA-H270</strain>
    </source>
</reference>
<dbReference type="GeneID" id="98660861"/>
<name>A0AAW4W214_9FIRM</name>
<evidence type="ECO:0000313" key="1">
    <source>
        <dbReference type="EMBL" id="MCC2177301.1"/>
    </source>
</evidence>
<comment type="caution">
    <text evidence="1">The sequence shown here is derived from an EMBL/GenBank/DDBJ whole genome shotgun (WGS) entry which is preliminary data.</text>
</comment>
<dbReference type="Pfam" id="PF01527">
    <property type="entry name" value="HTH_Tnp_1"/>
    <property type="match status" value="1"/>
</dbReference>
<dbReference type="GO" id="GO:0003677">
    <property type="term" value="F:DNA binding"/>
    <property type="evidence" value="ECO:0007669"/>
    <property type="project" value="InterPro"/>
</dbReference>
<dbReference type="Gene3D" id="1.10.10.60">
    <property type="entry name" value="Homeodomain-like"/>
    <property type="match status" value="1"/>
</dbReference>
<dbReference type="GO" id="GO:0004803">
    <property type="term" value="F:transposase activity"/>
    <property type="evidence" value="ECO:0007669"/>
    <property type="project" value="InterPro"/>
</dbReference>
<dbReference type="InterPro" id="IPR009057">
    <property type="entry name" value="Homeodomain-like_sf"/>
</dbReference>